<feature type="region of interest" description="Disordered" evidence="1">
    <location>
        <begin position="64"/>
        <end position="127"/>
    </location>
</feature>
<evidence type="ECO:0000313" key="2">
    <source>
        <dbReference type="Proteomes" id="UP000694864"/>
    </source>
</evidence>
<feature type="compositionally biased region" description="Polar residues" evidence="1">
    <location>
        <begin position="71"/>
        <end position="80"/>
    </location>
</feature>
<keyword evidence="2" id="KW-1185">Reference proteome</keyword>
<feature type="compositionally biased region" description="Basic and acidic residues" evidence="1">
    <location>
        <begin position="99"/>
        <end position="110"/>
    </location>
</feature>
<reference evidence="3" key="2">
    <citation type="submission" date="2025-08" db="UniProtKB">
        <authorList>
            <consortium name="RefSeq"/>
        </authorList>
    </citation>
    <scope>IDENTIFICATION</scope>
    <source>
        <tissue evidence="3">Leaf</tissue>
    </source>
</reference>
<dbReference type="GeneID" id="104748150"/>
<accession>A0ABM0WAL1</accession>
<proteinExistence type="predicted"/>
<gene>
    <name evidence="3" type="primary">LOC104748150</name>
</gene>
<protein>
    <submittedName>
        <fullName evidence="3">Uncharacterized protein At4g02000-like</fullName>
    </submittedName>
</protein>
<dbReference type="Proteomes" id="UP000694864">
    <property type="component" value="Chromosome 15"/>
</dbReference>
<reference evidence="2" key="1">
    <citation type="journal article" date="2014" name="Nat. Commun.">
        <title>The emerging biofuel crop Camelina sativa retains a highly undifferentiated hexaploid genome structure.</title>
        <authorList>
            <person name="Kagale S."/>
            <person name="Koh C."/>
            <person name="Nixon J."/>
            <person name="Bollina V."/>
            <person name="Clarke W.E."/>
            <person name="Tuteja R."/>
            <person name="Spillane C."/>
            <person name="Robinson S.J."/>
            <person name="Links M.G."/>
            <person name="Clarke C."/>
            <person name="Higgins E.E."/>
            <person name="Huebert T."/>
            <person name="Sharpe A.G."/>
            <person name="Parkin I.A."/>
        </authorList>
    </citation>
    <scope>NUCLEOTIDE SEQUENCE [LARGE SCALE GENOMIC DNA]</scope>
    <source>
        <strain evidence="2">cv. DH55</strain>
    </source>
</reference>
<sequence>MDDEIKRSDLNSQSHVSDDSLPAPFSQPPRLESPPLNPEEIAAASPYFPHPGIERFQQFAVPIPQSALGKQKSSTGSTSALKPEKEIYSKTPRCFEVGESSKRKSSRPDPKVSYGNQRHKSMGAELGEFHKPPKKRLWWNTYSTAD</sequence>
<dbReference type="RefSeq" id="XP_010468135.1">
    <property type="nucleotide sequence ID" value="XM_010469833.1"/>
</dbReference>
<evidence type="ECO:0000256" key="1">
    <source>
        <dbReference type="SAM" id="MobiDB-lite"/>
    </source>
</evidence>
<feature type="compositionally biased region" description="Pro residues" evidence="1">
    <location>
        <begin position="25"/>
        <end position="37"/>
    </location>
</feature>
<evidence type="ECO:0000313" key="3">
    <source>
        <dbReference type="RefSeq" id="XP_010468135.1"/>
    </source>
</evidence>
<feature type="region of interest" description="Disordered" evidence="1">
    <location>
        <begin position="1"/>
        <end position="49"/>
    </location>
</feature>
<organism evidence="2 3">
    <name type="scientific">Camelina sativa</name>
    <name type="common">False flax</name>
    <name type="synonym">Myagrum sativum</name>
    <dbReference type="NCBI Taxonomy" id="90675"/>
    <lineage>
        <taxon>Eukaryota</taxon>
        <taxon>Viridiplantae</taxon>
        <taxon>Streptophyta</taxon>
        <taxon>Embryophyta</taxon>
        <taxon>Tracheophyta</taxon>
        <taxon>Spermatophyta</taxon>
        <taxon>Magnoliopsida</taxon>
        <taxon>eudicotyledons</taxon>
        <taxon>Gunneridae</taxon>
        <taxon>Pentapetalae</taxon>
        <taxon>rosids</taxon>
        <taxon>malvids</taxon>
        <taxon>Brassicales</taxon>
        <taxon>Brassicaceae</taxon>
        <taxon>Camelineae</taxon>
        <taxon>Camelina</taxon>
    </lineage>
</organism>
<name>A0ABM0WAL1_CAMSA</name>